<proteinExistence type="predicted"/>
<feature type="region of interest" description="Disordered" evidence="1">
    <location>
        <begin position="13"/>
        <end position="112"/>
    </location>
</feature>
<organism evidence="2">
    <name type="scientific">Zea mays</name>
    <name type="common">Maize</name>
    <dbReference type="NCBI Taxonomy" id="4577"/>
    <lineage>
        <taxon>Eukaryota</taxon>
        <taxon>Viridiplantae</taxon>
        <taxon>Streptophyta</taxon>
        <taxon>Embryophyta</taxon>
        <taxon>Tracheophyta</taxon>
        <taxon>Spermatophyta</taxon>
        <taxon>Magnoliopsida</taxon>
        <taxon>Liliopsida</taxon>
        <taxon>Poales</taxon>
        <taxon>Poaceae</taxon>
        <taxon>PACMAD clade</taxon>
        <taxon>Panicoideae</taxon>
        <taxon>Andropogonodae</taxon>
        <taxon>Andropogoneae</taxon>
        <taxon>Tripsacinae</taxon>
        <taxon>Zea</taxon>
    </lineage>
</organism>
<evidence type="ECO:0000313" key="2">
    <source>
        <dbReference type="EMBL" id="ONM30882.1"/>
    </source>
</evidence>
<protein>
    <submittedName>
        <fullName evidence="2">Uncharacterized protein</fullName>
    </submittedName>
</protein>
<feature type="compositionally biased region" description="Low complexity" evidence="1">
    <location>
        <begin position="63"/>
        <end position="86"/>
    </location>
</feature>
<dbReference type="InParanoid" id="A0A1D6MPA6"/>
<gene>
    <name evidence="2" type="ORF">ZEAMMB73_Zm00001d040231</name>
</gene>
<reference evidence="2" key="1">
    <citation type="submission" date="2015-12" db="EMBL/GenBank/DDBJ databases">
        <title>Update maize B73 reference genome by single molecule sequencing technologies.</title>
        <authorList>
            <consortium name="Maize Genome Sequencing Project"/>
            <person name="Ware D."/>
        </authorList>
    </citation>
    <scope>NUCLEOTIDE SEQUENCE [LARGE SCALE GENOMIC DNA]</scope>
    <source>
        <tissue evidence="2">Seedling</tissue>
    </source>
</reference>
<sequence>MAWWTSGMALGTMAWQPGGRGGLDLASRASRSDSGASPASGRYAVPRIPCARSARSRRRGFSHAHSAARAAHHATTTARTAHSGSSCCTFHGEEGSPSNPSGTLVAMTRALG</sequence>
<dbReference type="FunCoup" id="A0A1D6MPA6">
    <property type="interactions" value="473"/>
</dbReference>
<dbReference type="EMBL" id="CM007649">
    <property type="protein sequence ID" value="ONM30882.1"/>
    <property type="molecule type" value="Genomic_DNA"/>
</dbReference>
<evidence type="ECO:0000256" key="1">
    <source>
        <dbReference type="SAM" id="MobiDB-lite"/>
    </source>
</evidence>
<accession>A0A1D6MPA6</accession>
<name>A0A1D6MPA6_MAIZE</name>
<feature type="compositionally biased region" description="Low complexity" evidence="1">
    <location>
        <begin position="23"/>
        <end position="41"/>
    </location>
</feature>
<dbReference type="AlphaFoldDB" id="A0A1D6MPA6"/>